<dbReference type="SUPFAM" id="SSF55154">
    <property type="entry name" value="CYTH-like phosphatases"/>
    <property type="match status" value="1"/>
</dbReference>
<dbReference type="eggNOG" id="COG5036">
    <property type="taxonomic scope" value="Bacteria"/>
</dbReference>
<reference evidence="2" key="1">
    <citation type="journal article" date="2015" name="PeerJ">
        <title>First genomic representation of candidate bacterial phylum KSB3 points to enhanced environmental sensing as a trigger of wastewater bulking.</title>
        <authorList>
            <person name="Sekiguchi Y."/>
            <person name="Ohashi A."/>
            <person name="Parks D.H."/>
            <person name="Yamauchi T."/>
            <person name="Tyson G.W."/>
            <person name="Hugenholtz P."/>
        </authorList>
    </citation>
    <scope>NUCLEOTIDE SEQUENCE [LARGE SCALE GENOMIC DNA]</scope>
</reference>
<protein>
    <recommendedName>
        <fullName evidence="1">VTC domain-containing protein</fullName>
    </recommendedName>
</protein>
<dbReference type="Gene3D" id="3.20.100.30">
    <property type="entry name" value="VTC, catalytic tunnel domain"/>
    <property type="match status" value="1"/>
</dbReference>
<dbReference type="STRING" id="1499967.U27_05073"/>
<feature type="domain" description="VTC" evidence="1">
    <location>
        <begin position="21"/>
        <end position="236"/>
    </location>
</feature>
<gene>
    <name evidence="2" type="ORF">U27_05073</name>
</gene>
<dbReference type="Pfam" id="PF09359">
    <property type="entry name" value="VTC"/>
    <property type="match status" value="1"/>
</dbReference>
<dbReference type="InterPro" id="IPR042267">
    <property type="entry name" value="VTC_sf"/>
</dbReference>
<dbReference type="EMBL" id="DF820467">
    <property type="protein sequence ID" value="GAK58100.1"/>
    <property type="molecule type" value="Genomic_DNA"/>
</dbReference>
<dbReference type="InterPro" id="IPR033469">
    <property type="entry name" value="CYTH-like_dom_sf"/>
</dbReference>
<accession>A0A081C0J5</accession>
<dbReference type="GO" id="GO:0006799">
    <property type="term" value="P:polyphosphate biosynthetic process"/>
    <property type="evidence" value="ECO:0007669"/>
    <property type="project" value="UniProtKB-ARBA"/>
</dbReference>
<dbReference type="InterPro" id="IPR018966">
    <property type="entry name" value="VTC_domain"/>
</dbReference>
<organism evidence="2">
    <name type="scientific">Vecturithrix granuli</name>
    <dbReference type="NCBI Taxonomy" id="1499967"/>
    <lineage>
        <taxon>Bacteria</taxon>
        <taxon>Candidatus Moduliflexota</taxon>
        <taxon>Candidatus Vecturitrichia</taxon>
        <taxon>Candidatus Vecturitrichales</taxon>
        <taxon>Candidatus Vecturitrichaceae</taxon>
        <taxon>Candidatus Vecturithrix</taxon>
    </lineage>
</organism>
<evidence type="ECO:0000259" key="1">
    <source>
        <dbReference type="Pfam" id="PF09359"/>
    </source>
</evidence>
<dbReference type="HOGENOM" id="CLU_1141161_0_0_0"/>
<name>A0A081C0J5_VECG1</name>
<evidence type="ECO:0000313" key="2">
    <source>
        <dbReference type="EMBL" id="GAK58100.1"/>
    </source>
</evidence>
<sequence>MNVRASNQSYSSQQQPKTLEHEVKYVFSNLRVTPVLQWLQHICRIDPEFPHNIVASIYYDTKDWRFLQEKINSDYLKTKLRVRWYREPDDRISPGTAFIELKSKVGAPRTKFRMKAPYSSQWFSEIPLENQQLLEIPQLLQSHGVFLEDQVFPAFIVQYERYRFIEGISGARVCVDCNISAPKVNRYMLPEPNPMPIQTAVLEIKGHLECLPNVLSQLTAFGCRKSSFSKYLACYQEIRRVAYV</sequence>
<keyword evidence="3" id="KW-1185">Reference proteome</keyword>
<evidence type="ECO:0000313" key="3">
    <source>
        <dbReference type="Proteomes" id="UP000030661"/>
    </source>
</evidence>
<dbReference type="Proteomes" id="UP000030661">
    <property type="component" value="Unassembled WGS sequence"/>
</dbReference>
<dbReference type="AlphaFoldDB" id="A0A081C0J5"/>
<proteinExistence type="predicted"/>